<feature type="region of interest" description="Disordered" evidence="1">
    <location>
        <begin position="1"/>
        <end position="75"/>
    </location>
</feature>
<name>A0A8J2J048_9HEXA</name>
<protein>
    <submittedName>
        <fullName evidence="2">Uncharacterized protein</fullName>
    </submittedName>
</protein>
<accession>A0A8J2J048</accession>
<dbReference type="EMBL" id="CAJVCH010006713">
    <property type="protein sequence ID" value="CAG7659396.1"/>
    <property type="molecule type" value="Genomic_DNA"/>
</dbReference>
<proteinExistence type="predicted"/>
<evidence type="ECO:0000313" key="3">
    <source>
        <dbReference type="Proteomes" id="UP000708208"/>
    </source>
</evidence>
<feature type="compositionally biased region" description="Basic and acidic residues" evidence="1">
    <location>
        <begin position="8"/>
        <end position="18"/>
    </location>
</feature>
<reference evidence="2" key="1">
    <citation type="submission" date="2021-06" db="EMBL/GenBank/DDBJ databases">
        <authorList>
            <person name="Hodson N. C."/>
            <person name="Mongue J. A."/>
            <person name="Jaron S. K."/>
        </authorList>
    </citation>
    <scope>NUCLEOTIDE SEQUENCE</scope>
</reference>
<dbReference type="OrthoDB" id="8181851at2759"/>
<keyword evidence="3" id="KW-1185">Reference proteome</keyword>
<gene>
    <name evidence="2" type="ORF">AFUS01_LOCUS1216</name>
</gene>
<organism evidence="2 3">
    <name type="scientific">Allacma fusca</name>
    <dbReference type="NCBI Taxonomy" id="39272"/>
    <lineage>
        <taxon>Eukaryota</taxon>
        <taxon>Metazoa</taxon>
        <taxon>Ecdysozoa</taxon>
        <taxon>Arthropoda</taxon>
        <taxon>Hexapoda</taxon>
        <taxon>Collembola</taxon>
        <taxon>Symphypleona</taxon>
        <taxon>Sminthuridae</taxon>
        <taxon>Allacma</taxon>
    </lineage>
</organism>
<feature type="compositionally biased region" description="Basic and acidic residues" evidence="1">
    <location>
        <begin position="39"/>
        <end position="51"/>
    </location>
</feature>
<sequence length="187" mass="20794">MYPITVAKMDKNATDNRSKQLNPNNPGSGEGRSAGYQGDKSKANLDNHSDQKNPTSDKFNPGKGSGGTGGSNSTTVTKCVEQSPYKKIFFSGGAVPYEALVRKICSAIARELNFFYHVYLFEGRKVMYNTRDIFNPPHSMPCTNKHGNSRGLRLPFSVIVRFQLNTSTELYSQLKGYRLFISFCLTL</sequence>
<evidence type="ECO:0000256" key="1">
    <source>
        <dbReference type="SAM" id="MobiDB-lite"/>
    </source>
</evidence>
<evidence type="ECO:0000313" key="2">
    <source>
        <dbReference type="EMBL" id="CAG7659396.1"/>
    </source>
</evidence>
<comment type="caution">
    <text evidence="2">The sequence shown here is derived from an EMBL/GenBank/DDBJ whole genome shotgun (WGS) entry which is preliminary data.</text>
</comment>
<dbReference type="Proteomes" id="UP000708208">
    <property type="component" value="Unassembled WGS sequence"/>
</dbReference>
<dbReference type="AlphaFoldDB" id="A0A8J2J048"/>